<dbReference type="AlphaFoldDB" id="A0A6J4T9H2"/>
<proteinExistence type="predicted"/>
<feature type="compositionally biased region" description="Low complexity" evidence="1">
    <location>
        <begin position="95"/>
        <end position="105"/>
    </location>
</feature>
<dbReference type="EMBL" id="CADCVP010000314">
    <property type="protein sequence ID" value="CAA9517314.1"/>
    <property type="molecule type" value="Genomic_DNA"/>
</dbReference>
<feature type="compositionally biased region" description="Basic residues" evidence="1">
    <location>
        <begin position="48"/>
        <end position="60"/>
    </location>
</feature>
<evidence type="ECO:0000256" key="1">
    <source>
        <dbReference type="SAM" id="MobiDB-lite"/>
    </source>
</evidence>
<feature type="compositionally biased region" description="Basic residues" evidence="1">
    <location>
        <begin position="115"/>
        <end position="128"/>
    </location>
</feature>
<accession>A0A6J4T9H2</accession>
<name>A0A6J4T9H2_9ACTN</name>
<feature type="region of interest" description="Disordered" evidence="1">
    <location>
        <begin position="1"/>
        <end position="128"/>
    </location>
</feature>
<gene>
    <name evidence="2" type="ORF">AVDCRST_MAG69-2846</name>
</gene>
<feature type="compositionally biased region" description="Low complexity" evidence="1">
    <location>
        <begin position="1"/>
        <end position="13"/>
    </location>
</feature>
<protein>
    <submittedName>
        <fullName evidence="2">Uncharacterized protein</fullName>
    </submittedName>
</protein>
<feature type="non-terminal residue" evidence="2">
    <location>
        <position position="1"/>
    </location>
</feature>
<evidence type="ECO:0000313" key="2">
    <source>
        <dbReference type="EMBL" id="CAA9517314.1"/>
    </source>
</evidence>
<sequence>EHHPVGAAAGAELAAERDEPPVQHGGRHPGRERGRADAPLGAGDGSRRVRGPVRAARRPSRHEAGGRVDRVRGQRPDHLRRAPLRASGGAGGLPARGARLRGVLADADRAQGHRSGGHLRRLRERRAL</sequence>
<organism evidence="2">
    <name type="scientific">uncultured Solirubrobacteraceae bacterium</name>
    <dbReference type="NCBI Taxonomy" id="1162706"/>
    <lineage>
        <taxon>Bacteria</taxon>
        <taxon>Bacillati</taxon>
        <taxon>Actinomycetota</taxon>
        <taxon>Thermoleophilia</taxon>
        <taxon>Solirubrobacterales</taxon>
        <taxon>Solirubrobacteraceae</taxon>
        <taxon>environmental samples</taxon>
    </lineage>
</organism>
<reference evidence="2" key="1">
    <citation type="submission" date="2020-02" db="EMBL/GenBank/DDBJ databases">
        <authorList>
            <person name="Meier V. D."/>
        </authorList>
    </citation>
    <scope>NUCLEOTIDE SEQUENCE</scope>
    <source>
        <strain evidence="2">AVDCRST_MAG69</strain>
    </source>
</reference>
<feature type="compositionally biased region" description="Basic and acidic residues" evidence="1">
    <location>
        <begin position="61"/>
        <end position="80"/>
    </location>
</feature>
<feature type="non-terminal residue" evidence="2">
    <location>
        <position position="128"/>
    </location>
</feature>